<dbReference type="Pfam" id="PF24681">
    <property type="entry name" value="Kelch_KLHDC2_KLHL20_DRC7"/>
    <property type="match status" value="1"/>
</dbReference>
<organism evidence="4 5">
    <name type="scientific">Linnemannia elongata AG-77</name>
    <dbReference type="NCBI Taxonomy" id="1314771"/>
    <lineage>
        <taxon>Eukaryota</taxon>
        <taxon>Fungi</taxon>
        <taxon>Fungi incertae sedis</taxon>
        <taxon>Mucoromycota</taxon>
        <taxon>Mortierellomycotina</taxon>
        <taxon>Mortierellomycetes</taxon>
        <taxon>Mortierellales</taxon>
        <taxon>Mortierellaceae</taxon>
        <taxon>Linnemannia</taxon>
    </lineage>
</organism>
<evidence type="ECO:0000256" key="1">
    <source>
        <dbReference type="SAM" id="MobiDB-lite"/>
    </source>
</evidence>
<gene>
    <name evidence="4" type="ORF">K457DRAFT_898335</name>
</gene>
<evidence type="ECO:0000313" key="5">
    <source>
        <dbReference type="Proteomes" id="UP000078512"/>
    </source>
</evidence>
<dbReference type="AlphaFoldDB" id="A0A197KDF9"/>
<dbReference type="PROSITE" id="PS51257">
    <property type="entry name" value="PROKAR_LIPOPROTEIN"/>
    <property type="match status" value="1"/>
</dbReference>
<name>A0A197KDF9_9FUNG</name>
<feature type="signal peptide" evidence="3">
    <location>
        <begin position="1"/>
        <end position="31"/>
    </location>
</feature>
<keyword evidence="2" id="KW-1133">Transmembrane helix</keyword>
<evidence type="ECO:0008006" key="6">
    <source>
        <dbReference type="Google" id="ProtNLM"/>
    </source>
</evidence>
<keyword evidence="2" id="KW-0812">Transmembrane</keyword>
<dbReference type="PANTHER" id="PTHR23244:SF471">
    <property type="entry name" value="GUANINE NUCLEOTIDE-BINDING PROTEIN SUBUNIT BETA 1-RELATED"/>
    <property type="match status" value="1"/>
</dbReference>
<evidence type="ECO:0000313" key="4">
    <source>
        <dbReference type="EMBL" id="OAQ35203.1"/>
    </source>
</evidence>
<reference evidence="4 5" key="1">
    <citation type="submission" date="2016-05" db="EMBL/GenBank/DDBJ databases">
        <title>Genome sequencing reveals origins of a unique bacterial endosymbiosis in the earliest lineages of terrestrial Fungi.</title>
        <authorList>
            <consortium name="DOE Joint Genome Institute"/>
            <person name="Uehling J."/>
            <person name="Gryganskyi A."/>
            <person name="Hameed K."/>
            <person name="Tschaplinski T."/>
            <person name="Misztal P."/>
            <person name="Wu S."/>
            <person name="Desiro A."/>
            <person name="Vande Pol N."/>
            <person name="Du Z.-Y."/>
            <person name="Zienkiewicz A."/>
            <person name="Zienkiewicz K."/>
            <person name="Morin E."/>
            <person name="Tisserant E."/>
            <person name="Splivallo R."/>
            <person name="Hainaut M."/>
            <person name="Henrissat B."/>
            <person name="Ohm R."/>
            <person name="Kuo A."/>
            <person name="Yan J."/>
            <person name="Lipzen A."/>
            <person name="Nolan M."/>
            <person name="Labutti K."/>
            <person name="Barry K."/>
            <person name="Goldstein A."/>
            <person name="Labbe J."/>
            <person name="Schadt C."/>
            <person name="Tuskan G."/>
            <person name="Grigoriev I."/>
            <person name="Martin F."/>
            <person name="Vilgalys R."/>
            <person name="Bonito G."/>
        </authorList>
    </citation>
    <scope>NUCLEOTIDE SEQUENCE [LARGE SCALE GENOMIC DNA]</scope>
    <source>
        <strain evidence="4 5">AG-77</strain>
    </source>
</reference>
<accession>A0A197KDF9</accession>
<dbReference type="Proteomes" id="UP000078512">
    <property type="component" value="Unassembled WGS sequence"/>
</dbReference>
<protein>
    <recommendedName>
        <fullName evidence="6">Galactose oxidase</fullName>
    </recommendedName>
</protein>
<evidence type="ECO:0000256" key="2">
    <source>
        <dbReference type="SAM" id="Phobius"/>
    </source>
</evidence>
<sequence length="674" mass="72900">MSRRWIVPSLSFFSCWLVWLCLHSNFIEKVALYVHGGKTNTNANSSDQTFYLDLSRPWSTSSPVFISIASKFPSQGTTSTLINNNSEWLMIYDRTAYTYTFRNARWSKPTVDQNLNSNPNMPMVFDPTQKQVYIINGYVNASDDGVLGAMRYDPSVPTVMNPMRESTRLLLDGGYAAVWSTALNVVIAYGGFVRSTPPTYSETLYEFNPQNPKFLSMGGTNSPAARYGHCMVEAYGGSQIILFGGVDQNNSPLSDLHILDVATLTWTQQKVDLPPLGRAYPCCAVTNDMFVAWSGAQWDKGDGEFKVIDKEITIVFNLKTKQWQSTFSPDPVVLPSTTSAHGNTTTATVTGHPTASATKTPAVHEVSVEAVVGGAVAGLAVVLVGAAGLLYTCRMRAKKKGWTWKLLSRKDDSLPPLDQKNLTNAAVAPAGSSVAEEAALNSHSRGGDNDDGDDHDDDHHSLHGAGTKSETTSLKSEALSGYGFRIGKHNFVQLEPANSSEAGRVFQMVQIHNPVDTLSSSSLFTSQEKQQQKEEEPLMSTSTVCLIPCSPTTSPTTPHSNASQNTSIMSVAAAFASSSSPARSEGPSTQTSMVVSTGSVGGGISVVAGELDEQWAAAAVALAKEGETRVERGERRDPQVPAKKANYIDSLDLSEYEKLVIPARHPQVLIEVEE</sequence>
<evidence type="ECO:0000256" key="3">
    <source>
        <dbReference type="SAM" id="SignalP"/>
    </source>
</evidence>
<dbReference type="Gene3D" id="2.120.10.80">
    <property type="entry name" value="Kelch-type beta propeller"/>
    <property type="match status" value="1"/>
</dbReference>
<keyword evidence="5" id="KW-1185">Reference proteome</keyword>
<dbReference type="SUPFAM" id="SSF117281">
    <property type="entry name" value="Kelch motif"/>
    <property type="match status" value="1"/>
</dbReference>
<feature type="transmembrane region" description="Helical" evidence="2">
    <location>
        <begin position="370"/>
        <end position="391"/>
    </location>
</feature>
<feature type="region of interest" description="Disordered" evidence="1">
    <location>
        <begin position="428"/>
        <end position="474"/>
    </location>
</feature>
<dbReference type="PANTHER" id="PTHR23244">
    <property type="entry name" value="KELCH REPEAT DOMAIN"/>
    <property type="match status" value="1"/>
</dbReference>
<dbReference type="InterPro" id="IPR015915">
    <property type="entry name" value="Kelch-typ_b-propeller"/>
</dbReference>
<keyword evidence="2" id="KW-0472">Membrane</keyword>
<dbReference type="EMBL" id="KV442015">
    <property type="protein sequence ID" value="OAQ35203.1"/>
    <property type="molecule type" value="Genomic_DNA"/>
</dbReference>
<dbReference type="OrthoDB" id="432528at2759"/>
<feature type="chain" id="PRO_5008276801" description="Galactose oxidase" evidence="3">
    <location>
        <begin position="32"/>
        <end position="674"/>
    </location>
</feature>
<proteinExistence type="predicted"/>
<keyword evidence="3" id="KW-0732">Signal</keyword>